<dbReference type="Proteomes" id="UP001501510">
    <property type="component" value="Unassembled WGS sequence"/>
</dbReference>
<dbReference type="InterPro" id="IPR024654">
    <property type="entry name" value="Calcineurin-like_PHP_lpxH"/>
</dbReference>
<dbReference type="EC" id="3.1.4.-" evidence="2"/>
<keyword evidence="5" id="KW-1185">Reference proteome</keyword>
<comment type="similarity">
    <text evidence="1 2">Belongs to the metallophosphoesterase superfamily. YfcE family.</text>
</comment>
<dbReference type="PANTHER" id="PTHR42850">
    <property type="entry name" value="METALLOPHOSPHOESTERASE"/>
    <property type="match status" value="1"/>
</dbReference>
<evidence type="ECO:0000259" key="3">
    <source>
        <dbReference type="Pfam" id="PF12850"/>
    </source>
</evidence>
<dbReference type="Pfam" id="PF12850">
    <property type="entry name" value="Metallophos_2"/>
    <property type="match status" value="1"/>
</dbReference>
<dbReference type="InterPro" id="IPR000979">
    <property type="entry name" value="Phosphodiesterase_MJ0936/Vps29"/>
</dbReference>
<evidence type="ECO:0000313" key="4">
    <source>
        <dbReference type="EMBL" id="GAA0745945.1"/>
    </source>
</evidence>
<feature type="domain" description="Calcineurin-like phosphoesterase" evidence="3">
    <location>
        <begin position="1"/>
        <end position="189"/>
    </location>
</feature>
<keyword evidence="2" id="KW-0479">Metal-binding</keyword>
<organism evidence="4 5">
    <name type="scientific">Clostridium oceanicum</name>
    <dbReference type="NCBI Taxonomy" id="1543"/>
    <lineage>
        <taxon>Bacteria</taxon>
        <taxon>Bacillati</taxon>
        <taxon>Bacillota</taxon>
        <taxon>Clostridia</taxon>
        <taxon>Eubacteriales</taxon>
        <taxon>Clostridiaceae</taxon>
        <taxon>Clostridium</taxon>
    </lineage>
</organism>
<dbReference type="InterPro" id="IPR050126">
    <property type="entry name" value="Ap4A_hydrolase"/>
</dbReference>
<evidence type="ECO:0000256" key="2">
    <source>
        <dbReference type="RuleBase" id="RU362039"/>
    </source>
</evidence>
<gene>
    <name evidence="4" type="ORF">GCM10008906_32930</name>
</gene>
<dbReference type="SUPFAM" id="SSF56300">
    <property type="entry name" value="Metallo-dependent phosphatases"/>
    <property type="match status" value="1"/>
</dbReference>
<dbReference type="NCBIfam" id="TIGR00040">
    <property type="entry name" value="yfcE"/>
    <property type="match status" value="1"/>
</dbReference>
<accession>A0ABN1JSS9</accession>
<evidence type="ECO:0000256" key="1">
    <source>
        <dbReference type="ARBA" id="ARBA00008950"/>
    </source>
</evidence>
<sequence>MNLAVISDVHGNLDALKAVFEDMEKRNIDSVISLGDLVGYGPSPNGVVEFIRNKKVLNIVGNYDSAVIYDDFKYIRHNEINEFFVPWTRKELKEENINYLKSLPDNIELKIKNKKLVFVHGSTRSINEYLKENSHEAKDTMKEFDGDILFCGHTHIPYKKEYDEKILINVGSVGKSKMGTPECSYVIVNFLQDKVSFDFVKVKYDYEKVCHMMEKKEFPHKSINTIRTGIE</sequence>
<dbReference type="Gene3D" id="3.60.21.10">
    <property type="match status" value="1"/>
</dbReference>
<comment type="cofactor">
    <cofactor evidence="2">
        <name>a divalent metal cation</name>
        <dbReference type="ChEBI" id="CHEBI:60240"/>
    </cofactor>
</comment>
<reference evidence="4 5" key="1">
    <citation type="journal article" date="2019" name="Int. J. Syst. Evol. Microbiol.">
        <title>The Global Catalogue of Microorganisms (GCM) 10K type strain sequencing project: providing services to taxonomists for standard genome sequencing and annotation.</title>
        <authorList>
            <consortium name="The Broad Institute Genomics Platform"/>
            <consortium name="The Broad Institute Genome Sequencing Center for Infectious Disease"/>
            <person name="Wu L."/>
            <person name="Ma J."/>
        </authorList>
    </citation>
    <scope>NUCLEOTIDE SEQUENCE [LARGE SCALE GENOMIC DNA]</scope>
    <source>
        <strain evidence="4 5">JCM 1407</strain>
    </source>
</reference>
<dbReference type="EMBL" id="BAAACG010000019">
    <property type="protein sequence ID" value="GAA0745945.1"/>
    <property type="molecule type" value="Genomic_DNA"/>
</dbReference>
<dbReference type="InterPro" id="IPR029052">
    <property type="entry name" value="Metallo-depent_PP-like"/>
</dbReference>
<comment type="caution">
    <text evidence="4">The sequence shown here is derived from an EMBL/GenBank/DDBJ whole genome shotgun (WGS) entry which is preliminary data.</text>
</comment>
<protein>
    <recommendedName>
        <fullName evidence="2">Phosphoesterase</fullName>
        <ecNumber evidence="2">3.1.4.-</ecNumber>
    </recommendedName>
</protein>
<dbReference type="InterPro" id="IPR011152">
    <property type="entry name" value="Pesterase_MJ0912"/>
</dbReference>
<proteinExistence type="inferred from homology"/>
<name>A0ABN1JSS9_9CLOT</name>
<dbReference type="PANTHER" id="PTHR42850:SF2">
    <property type="entry name" value="BLL5683 PROTEIN"/>
    <property type="match status" value="1"/>
</dbReference>
<dbReference type="RefSeq" id="WP_343763393.1">
    <property type="nucleotide sequence ID" value="NZ_BAAACG010000019.1"/>
</dbReference>
<evidence type="ECO:0000313" key="5">
    <source>
        <dbReference type="Proteomes" id="UP001501510"/>
    </source>
</evidence>
<dbReference type="PIRSF" id="PIRSF000883">
    <property type="entry name" value="Pesterase_MJ0912"/>
    <property type="match status" value="1"/>
</dbReference>